<dbReference type="EMBL" id="KN833141">
    <property type="protein sequence ID" value="KIM72315.1"/>
    <property type="molecule type" value="Genomic_DNA"/>
</dbReference>
<accession>A0A0C3EI40</accession>
<reference evidence="2" key="2">
    <citation type="submission" date="2015-01" db="EMBL/GenBank/DDBJ databases">
        <title>Evolutionary Origins and Diversification of the Mycorrhizal Mutualists.</title>
        <authorList>
            <consortium name="DOE Joint Genome Institute"/>
            <consortium name="Mycorrhizal Genomics Consortium"/>
            <person name="Kohler A."/>
            <person name="Kuo A."/>
            <person name="Nagy L.G."/>
            <person name="Floudas D."/>
            <person name="Copeland A."/>
            <person name="Barry K.W."/>
            <person name="Cichocki N."/>
            <person name="Veneault-Fourrey C."/>
            <person name="LaButti K."/>
            <person name="Lindquist E.A."/>
            <person name="Lipzen A."/>
            <person name="Lundell T."/>
            <person name="Morin E."/>
            <person name="Murat C."/>
            <person name="Riley R."/>
            <person name="Ohm R."/>
            <person name="Sun H."/>
            <person name="Tunlid A."/>
            <person name="Henrissat B."/>
            <person name="Grigoriev I.V."/>
            <person name="Hibbett D.S."/>
            <person name="Martin F."/>
        </authorList>
    </citation>
    <scope>NUCLEOTIDE SEQUENCE [LARGE SCALE GENOMIC DNA]</scope>
    <source>
        <strain evidence="2">F 1598</strain>
    </source>
</reference>
<dbReference type="AlphaFoldDB" id="A0A0C3EI40"/>
<evidence type="ECO:0000313" key="1">
    <source>
        <dbReference type="EMBL" id="KIM72315.1"/>
    </source>
</evidence>
<evidence type="ECO:0000313" key="2">
    <source>
        <dbReference type="Proteomes" id="UP000054166"/>
    </source>
</evidence>
<protein>
    <submittedName>
        <fullName evidence="1">Uncharacterized protein</fullName>
    </submittedName>
</protein>
<keyword evidence="2" id="KW-1185">Reference proteome</keyword>
<gene>
    <name evidence="1" type="ORF">PILCRDRAFT_99393</name>
</gene>
<reference evidence="1 2" key="1">
    <citation type="submission" date="2014-04" db="EMBL/GenBank/DDBJ databases">
        <authorList>
            <consortium name="DOE Joint Genome Institute"/>
            <person name="Kuo A."/>
            <person name="Tarkka M."/>
            <person name="Buscot F."/>
            <person name="Kohler A."/>
            <person name="Nagy L.G."/>
            <person name="Floudas D."/>
            <person name="Copeland A."/>
            <person name="Barry K.W."/>
            <person name="Cichocki N."/>
            <person name="Veneault-Fourrey C."/>
            <person name="LaButti K."/>
            <person name="Lindquist E.A."/>
            <person name="Lipzen A."/>
            <person name="Lundell T."/>
            <person name="Morin E."/>
            <person name="Murat C."/>
            <person name="Sun H."/>
            <person name="Tunlid A."/>
            <person name="Henrissat B."/>
            <person name="Grigoriev I.V."/>
            <person name="Hibbett D.S."/>
            <person name="Martin F."/>
            <person name="Nordberg H.P."/>
            <person name="Cantor M.N."/>
            <person name="Hua S.X."/>
        </authorList>
    </citation>
    <scope>NUCLEOTIDE SEQUENCE [LARGE SCALE GENOMIC DNA]</scope>
    <source>
        <strain evidence="1 2">F 1598</strain>
    </source>
</reference>
<sequence>MFKRQGAADVPIHIPETSDDAVAVIRSIMNKFNLDSAVFNDDDSDHGVGVSFSKVTYDDVASHVGLQPWNGLQDIKTFRLHRSRIPTDVFKAIVTDLDVMLMQYGPLPEHETEEARSRFFSPIFNHLVKQFTFQLRNNPESIIGGRIGTQGRIEYFFKTFGAIAILFIEMKLKIGNDKERLKAIAQVIAESDGCDLNNASHGFSLPIHCIFSDGLSFEFFTFERTPNPTFLRGCFAGDPKHLRRGLKVPDFSTMDTYLPFILQLRCVCETIFDVMLSAYIAGLKAYHNRSNDMGKREGSKRPSFDAWDRALQSAELAQTNFREAESQRKGGDIASADVTVNGALAALKTRSCVDHLHN</sequence>
<organism evidence="1 2">
    <name type="scientific">Piloderma croceum (strain F 1598)</name>
    <dbReference type="NCBI Taxonomy" id="765440"/>
    <lineage>
        <taxon>Eukaryota</taxon>
        <taxon>Fungi</taxon>
        <taxon>Dikarya</taxon>
        <taxon>Basidiomycota</taxon>
        <taxon>Agaricomycotina</taxon>
        <taxon>Agaricomycetes</taxon>
        <taxon>Agaricomycetidae</taxon>
        <taxon>Atheliales</taxon>
        <taxon>Atheliaceae</taxon>
        <taxon>Piloderma</taxon>
    </lineage>
</organism>
<dbReference type="HOGENOM" id="CLU_047141_0_0_1"/>
<dbReference type="InParanoid" id="A0A0C3EI40"/>
<name>A0A0C3EI40_PILCF</name>
<proteinExistence type="predicted"/>
<dbReference type="OrthoDB" id="3264482at2759"/>
<dbReference type="Proteomes" id="UP000054166">
    <property type="component" value="Unassembled WGS sequence"/>
</dbReference>